<keyword evidence="1" id="KW-0472">Membrane</keyword>
<evidence type="ECO:0000256" key="1">
    <source>
        <dbReference type="SAM" id="Phobius"/>
    </source>
</evidence>
<keyword evidence="1" id="KW-1133">Transmembrane helix</keyword>
<dbReference type="STRING" id="89093.SAMN04488558_1196"/>
<organism evidence="2 3">
    <name type="scientific">Ignavigranum ruoffiae</name>
    <dbReference type="NCBI Taxonomy" id="89093"/>
    <lineage>
        <taxon>Bacteria</taxon>
        <taxon>Bacillati</taxon>
        <taxon>Bacillota</taxon>
        <taxon>Bacilli</taxon>
        <taxon>Lactobacillales</taxon>
        <taxon>Aerococcaceae</taxon>
        <taxon>Ignavigranum</taxon>
    </lineage>
</organism>
<feature type="transmembrane region" description="Helical" evidence="1">
    <location>
        <begin position="126"/>
        <end position="148"/>
    </location>
</feature>
<evidence type="ECO:0000313" key="3">
    <source>
        <dbReference type="Proteomes" id="UP000198833"/>
    </source>
</evidence>
<keyword evidence="1" id="KW-0812">Transmembrane</keyword>
<gene>
    <name evidence="2" type="ORF">SAMN04488558_1196</name>
</gene>
<feature type="transmembrane region" description="Helical" evidence="1">
    <location>
        <begin position="94"/>
        <end position="114"/>
    </location>
</feature>
<dbReference type="OrthoDB" id="9813051at2"/>
<dbReference type="AlphaFoldDB" id="A0A1H9GVA0"/>
<dbReference type="Proteomes" id="UP000198833">
    <property type="component" value="Unassembled WGS sequence"/>
</dbReference>
<feature type="transmembrane region" description="Helical" evidence="1">
    <location>
        <begin position="12"/>
        <end position="35"/>
    </location>
</feature>
<dbReference type="Pfam" id="PF07314">
    <property type="entry name" value="Lit"/>
    <property type="match status" value="1"/>
</dbReference>
<evidence type="ECO:0000313" key="2">
    <source>
        <dbReference type="EMBL" id="SEQ53959.1"/>
    </source>
</evidence>
<reference evidence="2 3" key="1">
    <citation type="submission" date="2016-10" db="EMBL/GenBank/DDBJ databases">
        <authorList>
            <person name="de Groot N.N."/>
        </authorList>
    </citation>
    <scope>NUCLEOTIDE SEQUENCE [LARGE SCALE GENOMIC DNA]</scope>
    <source>
        <strain evidence="2 3">DSM 15695</strain>
    </source>
</reference>
<proteinExistence type="predicted"/>
<dbReference type="RefSeq" id="WP_092572709.1">
    <property type="nucleotide sequence ID" value="NZ_FOEN01000019.1"/>
</dbReference>
<name>A0A1H9GVA0_9LACT</name>
<sequence length="207" mass="24359">MAKHGGLKVAASLNFIIFSLSGSVLMTLLTSPWLYRPFITWFQLEQLTGLSYHQIALTYDEIIIFLLNPQQKSFSLSYFASSAQGAQHFVDVKFLIFLLIVIFMISAGGLIYFLQRKRKRRLKRQIETYFYFSMALPIFLLLAMIFAFDRFFILFHQVLFANDYWLFNPATDPVIQILPQEFFFVVFFVAILGYELIQYGLYSWVRR</sequence>
<dbReference type="InterPro" id="IPR010178">
    <property type="entry name" value="Lit"/>
</dbReference>
<keyword evidence="3" id="KW-1185">Reference proteome</keyword>
<dbReference type="EMBL" id="FOEN01000019">
    <property type="protein sequence ID" value="SEQ53959.1"/>
    <property type="molecule type" value="Genomic_DNA"/>
</dbReference>
<accession>A0A1H9GVA0</accession>
<feature type="transmembrane region" description="Helical" evidence="1">
    <location>
        <begin position="182"/>
        <end position="202"/>
    </location>
</feature>
<dbReference type="NCBIfam" id="TIGR01906">
    <property type="entry name" value="integ_TIGR01906"/>
    <property type="match status" value="1"/>
</dbReference>
<protein>
    <submittedName>
        <fullName evidence="2">Integral membrane protein TIGR01906</fullName>
    </submittedName>
</protein>